<dbReference type="SUPFAM" id="SSF55811">
    <property type="entry name" value="Nudix"/>
    <property type="match status" value="1"/>
</dbReference>
<dbReference type="CDD" id="cd04685">
    <property type="entry name" value="NUDIX_Hydrolase"/>
    <property type="match status" value="1"/>
</dbReference>
<dbReference type="InterPro" id="IPR020084">
    <property type="entry name" value="NUDIX_hydrolase_CS"/>
</dbReference>
<name>A0ABV8RQL2_9SPHN</name>
<dbReference type="EMBL" id="JBHSDR010000004">
    <property type="protein sequence ID" value="MFC4294850.1"/>
    <property type="molecule type" value="Genomic_DNA"/>
</dbReference>
<comment type="caution">
    <text evidence="6">The sequence shown here is derived from an EMBL/GenBank/DDBJ whole genome shotgun (WGS) entry which is preliminary data.</text>
</comment>
<comment type="cofactor">
    <cofactor evidence="1">
        <name>Mg(2+)</name>
        <dbReference type="ChEBI" id="CHEBI:18420"/>
    </cofactor>
</comment>
<dbReference type="InterPro" id="IPR000086">
    <property type="entry name" value="NUDIX_hydrolase_dom"/>
</dbReference>
<dbReference type="GO" id="GO:0016787">
    <property type="term" value="F:hydrolase activity"/>
    <property type="evidence" value="ECO:0007669"/>
    <property type="project" value="UniProtKB-KW"/>
</dbReference>
<dbReference type="PANTHER" id="PTHR43046:SF12">
    <property type="entry name" value="GDP-MANNOSE MANNOSYL HYDROLASE"/>
    <property type="match status" value="1"/>
</dbReference>
<dbReference type="PANTHER" id="PTHR43046">
    <property type="entry name" value="GDP-MANNOSE MANNOSYL HYDROLASE"/>
    <property type="match status" value="1"/>
</dbReference>
<evidence type="ECO:0000256" key="2">
    <source>
        <dbReference type="ARBA" id="ARBA00022801"/>
    </source>
</evidence>
<sequence length="153" mass="17320">MNPVIASALPRRIRRAARLLVIDGEARLLLFRFTFGPRAFWATAGGECDPDESFEDAARRELREETGIVAEPGPVIAARGNDFVTAQGEAVTADERYFRVIVDTCAIDTSGHTELERRIMQEHRWFSRSELANWHEPIFPPEILELLDREIAA</sequence>
<gene>
    <name evidence="6" type="ORF">ACFO0A_07210</name>
</gene>
<dbReference type="InterPro" id="IPR015797">
    <property type="entry name" value="NUDIX_hydrolase-like_dom_sf"/>
</dbReference>
<evidence type="ECO:0000313" key="7">
    <source>
        <dbReference type="Proteomes" id="UP001595828"/>
    </source>
</evidence>
<comment type="similarity">
    <text evidence="4">Belongs to the Nudix hydrolase family.</text>
</comment>
<evidence type="ECO:0000259" key="5">
    <source>
        <dbReference type="PROSITE" id="PS51462"/>
    </source>
</evidence>
<dbReference type="PROSITE" id="PS51462">
    <property type="entry name" value="NUDIX"/>
    <property type="match status" value="1"/>
</dbReference>
<feature type="domain" description="Nudix hydrolase" evidence="5">
    <location>
        <begin position="12"/>
        <end position="149"/>
    </location>
</feature>
<dbReference type="RefSeq" id="WP_379538336.1">
    <property type="nucleotide sequence ID" value="NZ_JBHSDR010000004.1"/>
</dbReference>
<dbReference type="Proteomes" id="UP001595828">
    <property type="component" value="Unassembled WGS sequence"/>
</dbReference>
<evidence type="ECO:0000256" key="1">
    <source>
        <dbReference type="ARBA" id="ARBA00001946"/>
    </source>
</evidence>
<evidence type="ECO:0000256" key="3">
    <source>
        <dbReference type="ARBA" id="ARBA00022842"/>
    </source>
</evidence>
<evidence type="ECO:0000313" key="6">
    <source>
        <dbReference type="EMBL" id="MFC4294850.1"/>
    </source>
</evidence>
<reference evidence="7" key="1">
    <citation type="journal article" date="2019" name="Int. J. Syst. Evol. Microbiol.">
        <title>The Global Catalogue of Microorganisms (GCM) 10K type strain sequencing project: providing services to taxonomists for standard genome sequencing and annotation.</title>
        <authorList>
            <consortium name="The Broad Institute Genomics Platform"/>
            <consortium name="The Broad Institute Genome Sequencing Center for Infectious Disease"/>
            <person name="Wu L."/>
            <person name="Ma J."/>
        </authorList>
    </citation>
    <scope>NUCLEOTIDE SEQUENCE [LARGE SCALE GENOMIC DNA]</scope>
    <source>
        <strain evidence="7">CGMCC 1.12989</strain>
    </source>
</reference>
<proteinExistence type="inferred from homology"/>
<keyword evidence="3" id="KW-0460">Magnesium</keyword>
<evidence type="ECO:0000256" key="4">
    <source>
        <dbReference type="RuleBase" id="RU003476"/>
    </source>
</evidence>
<keyword evidence="2 4" id="KW-0378">Hydrolase</keyword>
<dbReference type="Gene3D" id="3.90.79.10">
    <property type="entry name" value="Nucleoside Triphosphate Pyrophosphohydrolase"/>
    <property type="match status" value="1"/>
</dbReference>
<organism evidence="6 7">
    <name type="scientific">Novosphingobium tardum</name>
    <dbReference type="NCBI Taxonomy" id="1538021"/>
    <lineage>
        <taxon>Bacteria</taxon>
        <taxon>Pseudomonadati</taxon>
        <taxon>Pseudomonadota</taxon>
        <taxon>Alphaproteobacteria</taxon>
        <taxon>Sphingomonadales</taxon>
        <taxon>Sphingomonadaceae</taxon>
        <taxon>Novosphingobium</taxon>
    </lineage>
</organism>
<keyword evidence="7" id="KW-1185">Reference proteome</keyword>
<dbReference type="PROSITE" id="PS00893">
    <property type="entry name" value="NUDIX_BOX"/>
    <property type="match status" value="1"/>
</dbReference>
<dbReference type="Pfam" id="PF00293">
    <property type="entry name" value="NUDIX"/>
    <property type="match status" value="1"/>
</dbReference>
<accession>A0ABV8RQL2</accession>
<dbReference type="PRINTS" id="PR00502">
    <property type="entry name" value="NUDIXFAMILY"/>
</dbReference>
<dbReference type="InterPro" id="IPR020476">
    <property type="entry name" value="Nudix_hydrolase"/>
</dbReference>
<protein>
    <submittedName>
        <fullName evidence="6">NUDIX hydrolase</fullName>
    </submittedName>
</protein>